<dbReference type="UniPathway" id="UPA00012">
    <property type="reaction ID" value="UER00537"/>
</dbReference>
<reference evidence="13 14" key="1">
    <citation type="journal article" date="2017" name="Gigascience">
        <title>Draft genome of the honey bee ectoparasitic mite, Tropilaelaps mercedesae, is shaped by the parasitic life history.</title>
        <authorList>
            <person name="Dong X."/>
            <person name="Armstrong S.D."/>
            <person name="Xia D."/>
            <person name="Makepeace B.L."/>
            <person name="Darby A.C."/>
            <person name="Kadowaki T."/>
        </authorList>
    </citation>
    <scope>NUCLEOTIDE SEQUENCE [LARGE SCALE GENOMIC DNA]</scope>
    <source>
        <strain evidence="13">Wuxi-XJTLU</strain>
    </source>
</reference>
<gene>
    <name evidence="13" type="ORF">BIW11_01552</name>
</gene>
<dbReference type="GO" id="GO:0019448">
    <property type="term" value="P:L-cysteine catabolic process"/>
    <property type="evidence" value="ECO:0007669"/>
    <property type="project" value="TreeGrafter"/>
</dbReference>
<keyword evidence="7 12" id="KW-0223">Dioxygenase</keyword>
<dbReference type="InterPro" id="IPR014710">
    <property type="entry name" value="RmlC-like_jellyroll"/>
</dbReference>
<dbReference type="Gene3D" id="2.60.120.10">
    <property type="entry name" value="Jelly Rolls"/>
    <property type="match status" value="1"/>
</dbReference>
<evidence type="ECO:0000256" key="2">
    <source>
        <dbReference type="ARBA" id="ARBA00004759"/>
    </source>
</evidence>
<evidence type="ECO:0000256" key="4">
    <source>
        <dbReference type="ARBA" id="ARBA00013133"/>
    </source>
</evidence>
<dbReference type="GO" id="GO:0042412">
    <property type="term" value="P:taurine biosynthetic process"/>
    <property type="evidence" value="ECO:0007669"/>
    <property type="project" value="UniProtKB-UniRule"/>
</dbReference>
<comment type="caution">
    <text evidence="13">The sequence shown here is derived from an EMBL/GenBank/DDBJ whole genome shotgun (WGS) entry which is preliminary data.</text>
</comment>
<evidence type="ECO:0000256" key="5">
    <source>
        <dbReference type="ARBA" id="ARBA00022723"/>
    </source>
</evidence>
<evidence type="ECO:0000256" key="10">
    <source>
        <dbReference type="PIRSR" id="PIRSR610300-50"/>
    </source>
</evidence>
<dbReference type="EMBL" id="MNPL01015279">
    <property type="protein sequence ID" value="OQR71153.1"/>
    <property type="molecule type" value="Genomic_DNA"/>
</dbReference>
<evidence type="ECO:0000256" key="9">
    <source>
        <dbReference type="ARBA" id="ARBA00023004"/>
    </source>
</evidence>
<keyword evidence="14" id="KW-1185">Reference proteome</keyword>
<proteinExistence type="inferred from homology"/>
<dbReference type="FunFam" id="2.60.120.10:FF:000045">
    <property type="entry name" value="Cysteine dioxygenase 1"/>
    <property type="match status" value="1"/>
</dbReference>
<organism evidence="13 14">
    <name type="scientific">Tropilaelaps mercedesae</name>
    <dbReference type="NCBI Taxonomy" id="418985"/>
    <lineage>
        <taxon>Eukaryota</taxon>
        <taxon>Metazoa</taxon>
        <taxon>Ecdysozoa</taxon>
        <taxon>Arthropoda</taxon>
        <taxon>Chelicerata</taxon>
        <taxon>Arachnida</taxon>
        <taxon>Acari</taxon>
        <taxon>Parasitiformes</taxon>
        <taxon>Mesostigmata</taxon>
        <taxon>Gamasina</taxon>
        <taxon>Dermanyssoidea</taxon>
        <taxon>Laelapidae</taxon>
        <taxon>Tropilaelaps</taxon>
    </lineage>
</organism>
<evidence type="ECO:0000256" key="1">
    <source>
        <dbReference type="ARBA" id="ARBA00000629"/>
    </source>
</evidence>
<dbReference type="GO" id="GO:0008198">
    <property type="term" value="F:ferrous iron binding"/>
    <property type="evidence" value="ECO:0007669"/>
    <property type="project" value="UniProtKB-ARBA"/>
</dbReference>
<evidence type="ECO:0000256" key="6">
    <source>
        <dbReference type="ARBA" id="ARBA00022784"/>
    </source>
</evidence>
<comment type="pathway">
    <text evidence="2 12">Organosulfur biosynthesis; taurine biosynthesis; hypotaurine from L-cysteine: step 1/2.</text>
</comment>
<sequence>MKNLTLCELIDELYRIFESDSINIEQVKQLMSSYHGDPDEWRKYAKYEPGKYTRNLVDEGNGKFNLMVLCWSGSVKSTIHDHADAHCFMRLLAGELTEVRYDWPQGEQMQLRDESTMLPGDVCYINNEIGLHRVENRSSDIAVSLHLYSPPFNACYMFDESTGKKVISKVTFWSRYGERTPLIQSREP</sequence>
<dbReference type="EC" id="1.13.11.20" evidence="4 12"/>
<dbReference type="Proteomes" id="UP000192247">
    <property type="component" value="Unassembled WGS sequence"/>
</dbReference>
<dbReference type="InterPro" id="IPR010300">
    <property type="entry name" value="CDO_1"/>
</dbReference>
<dbReference type="InParanoid" id="A0A1V9XCN2"/>
<dbReference type="SUPFAM" id="SSF51182">
    <property type="entry name" value="RmlC-like cupins"/>
    <property type="match status" value="1"/>
</dbReference>
<evidence type="ECO:0000313" key="13">
    <source>
        <dbReference type="EMBL" id="OQR71153.1"/>
    </source>
</evidence>
<dbReference type="InterPro" id="IPR011051">
    <property type="entry name" value="RmlC_Cupin_sf"/>
</dbReference>
<keyword evidence="8 12" id="KW-0560">Oxidoreductase</keyword>
<feature type="cross-link" description="3'-(S-cysteinyl)-tyrosine (Cys-Tyr)" evidence="10">
    <location>
        <begin position="87"/>
        <end position="148"/>
    </location>
</feature>
<name>A0A1V9XCN2_9ACAR</name>
<dbReference type="PANTHER" id="PTHR12918">
    <property type="entry name" value="CYSTEINE DIOXYGENASE"/>
    <property type="match status" value="1"/>
</dbReference>
<comment type="cofactor">
    <cofactor evidence="12">
        <name>Fe cation</name>
        <dbReference type="ChEBI" id="CHEBI:24875"/>
    </cofactor>
    <text evidence="12">Binds 1 Fe cation per subunit.</text>
</comment>
<evidence type="ECO:0000256" key="7">
    <source>
        <dbReference type="ARBA" id="ARBA00022964"/>
    </source>
</evidence>
<keyword evidence="9 11" id="KW-0408">Iron</keyword>
<dbReference type="OrthoDB" id="543511at2759"/>
<evidence type="ECO:0000256" key="12">
    <source>
        <dbReference type="RuleBase" id="RU366010"/>
    </source>
</evidence>
<evidence type="ECO:0000256" key="3">
    <source>
        <dbReference type="ARBA" id="ARBA00006622"/>
    </source>
</evidence>
<comment type="catalytic activity">
    <reaction evidence="1 12">
        <text>L-cysteine + O2 = 3-sulfino-L-alanine + H(+)</text>
        <dbReference type="Rhea" id="RHEA:20441"/>
        <dbReference type="ChEBI" id="CHEBI:15378"/>
        <dbReference type="ChEBI" id="CHEBI:15379"/>
        <dbReference type="ChEBI" id="CHEBI:35235"/>
        <dbReference type="ChEBI" id="CHEBI:61085"/>
        <dbReference type="EC" id="1.13.11.20"/>
    </reaction>
</comment>
<comment type="similarity">
    <text evidence="3 12">Belongs to the cysteine dioxygenase family.</text>
</comment>
<keyword evidence="5 11" id="KW-0479">Metal-binding</keyword>
<dbReference type="FunCoup" id="A0A1V9XCN2">
    <property type="interactions" value="28"/>
</dbReference>
<dbReference type="PANTHER" id="PTHR12918:SF1">
    <property type="entry name" value="CYSTEINE DIOXYGENASE TYPE 1"/>
    <property type="match status" value="1"/>
</dbReference>
<dbReference type="CDD" id="cd10548">
    <property type="entry name" value="cupin_CDO"/>
    <property type="match status" value="1"/>
</dbReference>
<dbReference type="STRING" id="418985.A0A1V9XCN2"/>
<feature type="binding site" evidence="11">
    <location>
        <position position="132"/>
    </location>
    <ligand>
        <name>Fe cation</name>
        <dbReference type="ChEBI" id="CHEBI:24875"/>
        <note>catalytic</note>
    </ligand>
</feature>
<keyword evidence="6 10" id="KW-0883">Thioether bond</keyword>
<accession>A0A1V9XCN2</accession>
<dbReference type="GO" id="GO:0017172">
    <property type="term" value="F:cysteine dioxygenase activity"/>
    <property type="evidence" value="ECO:0007669"/>
    <property type="project" value="UniProtKB-UniRule"/>
</dbReference>
<protein>
    <recommendedName>
        <fullName evidence="4 12">Cysteine dioxygenase</fullName>
        <ecNumber evidence="4 12">1.13.11.20</ecNumber>
    </recommendedName>
</protein>
<feature type="binding site" evidence="11">
    <location>
        <position position="80"/>
    </location>
    <ligand>
        <name>Fe cation</name>
        <dbReference type="ChEBI" id="CHEBI:24875"/>
        <note>catalytic</note>
    </ligand>
</feature>
<dbReference type="AlphaFoldDB" id="A0A1V9XCN2"/>
<evidence type="ECO:0000313" key="14">
    <source>
        <dbReference type="Proteomes" id="UP000192247"/>
    </source>
</evidence>
<evidence type="ECO:0000256" key="11">
    <source>
        <dbReference type="PIRSR" id="PIRSR610300-51"/>
    </source>
</evidence>
<feature type="binding site" evidence="11">
    <location>
        <position position="82"/>
    </location>
    <ligand>
        <name>Fe cation</name>
        <dbReference type="ChEBI" id="CHEBI:24875"/>
        <note>catalytic</note>
    </ligand>
</feature>
<evidence type="ECO:0000256" key="8">
    <source>
        <dbReference type="ARBA" id="ARBA00023002"/>
    </source>
</evidence>
<dbReference type="Pfam" id="PF05995">
    <property type="entry name" value="CDO_I"/>
    <property type="match status" value="1"/>
</dbReference>